<sequence>MAYSKLDKELIARIERLERHAGFHKPDETKIDLTIPKPFEFEGSQFTFTKPRFRLNGVDYLASDVANAPEEYRDVLTKMAQMETKTLIVKPLIEQ</sequence>
<evidence type="ECO:0000313" key="1">
    <source>
        <dbReference type="EMBL" id="OHX67364.1"/>
    </source>
</evidence>
<gene>
    <name evidence="1" type="ORF">NH26_13935</name>
</gene>
<dbReference type="STRING" id="915059.NH26_13935"/>
<protein>
    <submittedName>
        <fullName evidence="1">Uncharacterized protein</fullName>
    </submittedName>
</protein>
<name>A0A1S1Z266_FLAPC</name>
<dbReference type="AlphaFoldDB" id="A0A1S1Z266"/>
<evidence type="ECO:0000313" key="2">
    <source>
        <dbReference type="Proteomes" id="UP000179797"/>
    </source>
</evidence>
<dbReference type="Proteomes" id="UP000179797">
    <property type="component" value="Unassembled WGS sequence"/>
</dbReference>
<dbReference type="RefSeq" id="WP_044228975.1">
    <property type="nucleotide sequence ID" value="NZ_JRYR02000001.1"/>
</dbReference>
<organism evidence="1 2">
    <name type="scientific">Flammeovirga pacifica</name>
    <dbReference type="NCBI Taxonomy" id="915059"/>
    <lineage>
        <taxon>Bacteria</taxon>
        <taxon>Pseudomonadati</taxon>
        <taxon>Bacteroidota</taxon>
        <taxon>Cytophagia</taxon>
        <taxon>Cytophagales</taxon>
        <taxon>Flammeovirgaceae</taxon>
        <taxon>Flammeovirga</taxon>
    </lineage>
</organism>
<reference evidence="1 2" key="1">
    <citation type="journal article" date="2012" name="Int. J. Syst. Evol. Microbiol.">
        <title>Flammeovirga pacifica sp. nov., isolated from deep-sea sediment.</title>
        <authorList>
            <person name="Xu H."/>
            <person name="Fu Y."/>
            <person name="Yang N."/>
            <person name="Ding Z."/>
            <person name="Lai Q."/>
            <person name="Zeng R."/>
        </authorList>
    </citation>
    <scope>NUCLEOTIDE SEQUENCE [LARGE SCALE GENOMIC DNA]</scope>
    <source>
        <strain evidence="2">DSM 24597 / LMG 26175 / WPAGA1</strain>
    </source>
</reference>
<proteinExistence type="predicted"/>
<keyword evidence="2" id="KW-1185">Reference proteome</keyword>
<comment type="caution">
    <text evidence="1">The sequence shown here is derived from an EMBL/GenBank/DDBJ whole genome shotgun (WGS) entry which is preliminary data.</text>
</comment>
<accession>A0A1S1Z266</accession>
<dbReference type="EMBL" id="JRYR02000001">
    <property type="protein sequence ID" value="OHX67364.1"/>
    <property type="molecule type" value="Genomic_DNA"/>
</dbReference>